<dbReference type="EMBL" id="FMJB01000041">
    <property type="protein sequence ID" value="SCM67008.1"/>
    <property type="molecule type" value="Genomic_DNA"/>
</dbReference>
<dbReference type="AlphaFoldDB" id="A0A1M4MYZ5"/>
<evidence type="ECO:0000256" key="5">
    <source>
        <dbReference type="ARBA" id="ARBA00022801"/>
    </source>
</evidence>
<evidence type="ECO:0000256" key="8">
    <source>
        <dbReference type="SAM" id="MobiDB-lite"/>
    </source>
</evidence>
<feature type="binding site" evidence="7">
    <location>
        <position position="140"/>
    </location>
    <ligand>
        <name>Zn(2+)</name>
        <dbReference type="ChEBI" id="CHEBI:29105"/>
        <note>catalytic</note>
    </ligand>
</feature>
<dbReference type="InterPro" id="IPR020549">
    <property type="entry name" value="YbeY_CS"/>
</dbReference>
<accession>A0A1M4MYZ5</accession>
<dbReference type="GO" id="GO:0006364">
    <property type="term" value="P:rRNA processing"/>
    <property type="evidence" value="ECO:0007669"/>
    <property type="project" value="UniProtKB-UniRule"/>
</dbReference>
<dbReference type="Gene3D" id="3.40.390.30">
    <property type="entry name" value="Metalloproteases ('zincins'), catalytic domain"/>
    <property type="match status" value="1"/>
</dbReference>
<protein>
    <recommendedName>
        <fullName evidence="7">Endoribonuclease YbeY</fullName>
        <ecNumber evidence="7">3.1.-.-</ecNumber>
    </recommendedName>
</protein>
<comment type="subcellular location">
    <subcellularLocation>
        <location evidence="7">Cytoplasm</location>
    </subcellularLocation>
</comment>
<dbReference type="Pfam" id="PF02130">
    <property type="entry name" value="YbeY"/>
    <property type="match status" value="1"/>
</dbReference>
<dbReference type="EC" id="3.1.-.-" evidence="7"/>
<keyword evidence="7" id="KW-0963">Cytoplasm</keyword>
<evidence type="ECO:0000256" key="7">
    <source>
        <dbReference type="HAMAP-Rule" id="MF_00009"/>
    </source>
</evidence>
<reference evidence="10" key="1">
    <citation type="submission" date="2016-09" db="EMBL/GenBank/DDBJ databases">
        <authorList>
            <person name="Wibberg D."/>
        </authorList>
    </citation>
    <scope>NUCLEOTIDE SEQUENCE [LARGE SCALE GENOMIC DNA]</scope>
</reference>
<feature type="binding site" evidence="7">
    <location>
        <position position="134"/>
    </location>
    <ligand>
        <name>Zn(2+)</name>
        <dbReference type="ChEBI" id="CHEBI:29105"/>
        <note>catalytic</note>
    </ligand>
</feature>
<keyword evidence="7" id="KW-0690">Ribosome biogenesis</keyword>
<dbReference type="SUPFAM" id="SSF55486">
    <property type="entry name" value="Metalloproteases ('zincins'), catalytic domain"/>
    <property type="match status" value="1"/>
</dbReference>
<evidence type="ECO:0000313" key="10">
    <source>
        <dbReference type="Proteomes" id="UP000184085"/>
    </source>
</evidence>
<dbReference type="GO" id="GO:0004521">
    <property type="term" value="F:RNA endonuclease activity"/>
    <property type="evidence" value="ECO:0007669"/>
    <property type="project" value="UniProtKB-UniRule"/>
</dbReference>
<dbReference type="GO" id="GO:0004222">
    <property type="term" value="F:metalloendopeptidase activity"/>
    <property type="evidence" value="ECO:0007669"/>
    <property type="project" value="InterPro"/>
</dbReference>
<dbReference type="RefSeq" id="WP_072705517.1">
    <property type="nucleotide sequence ID" value="NZ_FMJB01000041.1"/>
</dbReference>
<evidence type="ECO:0000313" key="9">
    <source>
        <dbReference type="EMBL" id="SCM67008.1"/>
    </source>
</evidence>
<comment type="function">
    <text evidence="7">Single strand-specific metallo-endoribonuclease involved in late-stage 70S ribosome quality control and in maturation of the 3' terminus of the 16S rRNA.</text>
</comment>
<organism evidence="9 10">
    <name type="scientific">Donghicola eburneus</name>
    <dbReference type="NCBI Taxonomy" id="393278"/>
    <lineage>
        <taxon>Bacteria</taxon>
        <taxon>Pseudomonadati</taxon>
        <taxon>Pseudomonadota</taxon>
        <taxon>Alphaproteobacteria</taxon>
        <taxon>Rhodobacterales</taxon>
        <taxon>Roseobacteraceae</taxon>
        <taxon>Donghicola</taxon>
    </lineage>
</organism>
<dbReference type="PROSITE" id="PS01306">
    <property type="entry name" value="UPF0054"/>
    <property type="match status" value="1"/>
</dbReference>
<comment type="similarity">
    <text evidence="1 7">Belongs to the endoribonuclease YbeY family.</text>
</comment>
<dbReference type="HAMAP" id="MF_00009">
    <property type="entry name" value="Endoribonucl_YbeY"/>
    <property type="match status" value="1"/>
</dbReference>
<dbReference type="PANTHER" id="PTHR46986:SF1">
    <property type="entry name" value="ENDORIBONUCLEASE YBEY, CHLOROPLASTIC"/>
    <property type="match status" value="1"/>
</dbReference>
<gene>
    <name evidence="7 9" type="primary">ybeY</name>
    <name evidence="9" type="ORF">KARMA_1194</name>
</gene>
<sequence>MITDCVIEDDRWEEVGLEELAEKAATAVLEHLELGTDGWEIAVLACDDARIKELNADFREKDKATNVLSWPSEERAPDAPGETPFYPDLPDPDGPPEELGDIAISYDTCLAEAEAGGIPFENHVIHLTVHAVLHLLGHDHIDDMDATLMEGIETEILGKMGIPDPYTL</sequence>
<keyword evidence="7" id="KW-0698">rRNA processing</keyword>
<dbReference type="InterPro" id="IPR023091">
    <property type="entry name" value="MetalPrtase_cat_dom_sf_prd"/>
</dbReference>
<evidence type="ECO:0000256" key="1">
    <source>
        <dbReference type="ARBA" id="ARBA00010875"/>
    </source>
</evidence>
<keyword evidence="2 7" id="KW-0540">Nuclease</keyword>
<dbReference type="GO" id="GO:0005737">
    <property type="term" value="C:cytoplasm"/>
    <property type="evidence" value="ECO:0007669"/>
    <property type="project" value="UniProtKB-SubCell"/>
</dbReference>
<keyword evidence="10" id="KW-1185">Reference proteome</keyword>
<dbReference type="NCBIfam" id="TIGR00043">
    <property type="entry name" value="rRNA maturation RNase YbeY"/>
    <property type="match status" value="1"/>
</dbReference>
<evidence type="ECO:0000256" key="3">
    <source>
        <dbReference type="ARBA" id="ARBA00022723"/>
    </source>
</evidence>
<keyword evidence="6 7" id="KW-0862">Zinc</keyword>
<keyword evidence="3 7" id="KW-0479">Metal-binding</keyword>
<comment type="cofactor">
    <cofactor evidence="7">
        <name>Zn(2+)</name>
        <dbReference type="ChEBI" id="CHEBI:29105"/>
    </cofactor>
    <text evidence="7">Binds 1 zinc ion.</text>
</comment>
<dbReference type="Proteomes" id="UP000184085">
    <property type="component" value="Unassembled WGS sequence"/>
</dbReference>
<evidence type="ECO:0000256" key="4">
    <source>
        <dbReference type="ARBA" id="ARBA00022759"/>
    </source>
</evidence>
<dbReference type="InterPro" id="IPR002036">
    <property type="entry name" value="YbeY"/>
</dbReference>
<name>A0A1M4MYZ5_9RHOB</name>
<evidence type="ECO:0000256" key="2">
    <source>
        <dbReference type="ARBA" id="ARBA00022722"/>
    </source>
</evidence>
<proteinExistence type="inferred from homology"/>
<dbReference type="PANTHER" id="PTHR46986">
    <property type="entry name" value="ENDORIBONUCLEASE YBEY, CHLOROPLASTIC"/>
    <property type="match status" value="1"/>
</dbReference>
<keyword evidence="5 7" id="KW-0378">Hydrolase</keyword>
<keyword evidence="4 7" id="KW-0255">Endonuclease</keyword>
<feature type="region of interest" description="Disordered" evidence="8">
    <location>
        <begin position="65"/>
        <end position="94"/>
    </location>
</feature>
<feature type="binding site" evidence="7">
    <location>
        <position position="130"/>
    </location>
    <ligand>
        <name>Zn(2+)</name>
        <dbReference type="ChEBI" id="CHEBI:29105"/>
        <note>catalytic</note>
    </ligand>
</feature>
<evidence type="ECO:0000256" key="6">
    <source>
        <dbReference type="ARBA" id="ARBA00022833"/>
    </source>
</evidence>
<dbReference type="GO" id="GO:0008270">
    <property type="term" value="F:zinc ion binding"/>
    <property type="evidence" value="ECO:0007669"/>
    <property type="project" value="UniProtKB-UniRule"/>
</dbReference>